<comment type="caution">
    <text evidence="1">The sequence shown here is derived from an EMBL/GenBank/DDBJ whole genome shotgun (WGS) entry which is preliminary data.</text>
</comment>
<keyword evidence="2" id="KW-1185">Reference proteome</keyword>
<dbReference type="Proteomes" id="UP001642409">
    <property type="component" value="Unassembled WGS sequence"/>
</dbReference>
<organism evidence="1 2">
    <name type="scientific">Hexamita inflata</name>
    <dbReference type="NCBI Taxonomy" id="28002"/>
    <lineage>
        <taxon>Eukaryota</taxon>
        <taxon>Metamonada</taxon>
        <taxon>Diplomonadida</taxon>
        <taxon>Hexamitidae</taxon>
        <taxon>Hexamitinae</taxon>
        <taxon>Hexamita</taxon>
    </lineage>
</organism>
<name>A0ABP1GKY8_9EUKA</name>
<evidence type="ECO:0000313" key="1">
    <source>
        <dbReference type="EMBL" id="CAL5971195.1"/>
    </source>
</evidence>
<accession>A0ABP1GKY8</accession>
<dbReference type="EMBL" id="CAXDID020000002">
    <property type="protein sequence ID" value="CAL5971195.1"/>
    <property type="molecule type" value="Genomic_DNA"/>
</dbReference>
<protein>
    <submittedName>
        <fullName evidence="1">Uncharacterized protein</fullName>
    </submittedName>
</protein>
<proteinExistence type="predicted"/>
<evidence type="ECO:0000313" key="2">
    <source>
        <dbReference type="Proteomes" id="UP001642409"/>
    </source>
</evidence>
<gene>
    <name evidence="1" type="ORF">HINF_LOCUS1135</name>
</gene>
<reference evidence="1 2" key="1">
    <citation type="submission" date="2024-07" db="EMBL/GenBank/DDBJ databases">
        <authorList>
            <person name="Akdeniz Z."/>
        </authorList>
    </citation>
    <scope>NUCLEOTIDE SEQUENCE [LARGE SCALE GENOMIC DNA]</scope>
</reference>
<sequence length="726" mass="76523">MLSINLALLHIDLQHMIKQKIYYKTITQPKILLSQVISCSNSIASSKMMYVFCSKREVINNLIMNQSTNFVLNSQYSASQHHSVFHDTIKVKNLIVSSQISNNQANSISTSFSTFGHQNDISITQISLNLELTSAYSRASFLSLTLQNLKVVQSAFNFTGTSENISSLVDVLDSRAIVNQVKLNVNLAGKYVSGLVMTLKPEATISVSNMKMFGVITAEVLAALITMSQSSGADIQGTICVQILGASCFNCLQFSMAACCPSDSKIVKTNDFYTCSCSDSTKTLLDPLAPGSTSCVCRESYFASYSSCALCPADSTSTKNSASCTCLQQFQAHNTVSNSCDCTPSYSTKINGICSCCPGASIQGNTCQCTLGATRAGDTCVCTAGATLTDNICVCLTGAVLTAQGTCQCPEFSTLVNNAGVYSCQCMAGGFITGTSCVCTTGATLLYGQCVCPTGATLTGNICVCPTNSNLVQSGGSYICQCNSNMVLSGSSCNCIQNAYPHGNYCLCPTSATVQNNICTCPTGATISGTSCVCPTGAVVSGNTCSCPQYSTLVNNQGIYSCQCNANMVLSGNSCACIPNGYFSGSSCLCPTSSTLLNGACVCPTGSYASKSSCLCYAGATMLSNRCVCTAGATMNASGYCICPKGATIDANGNCACTEVRDSFWSDNRCKCDKDYSSGLQASGDNYYCQNLNKCCTKIYKIIDSSYYKCSDDSKNDDCTKFTYVT</sequence>